<accession>A0A3L6R7S2</accession>
<protein>
    <submittedName>
        <fullName evidence="1">Uncharacterized protein</fullName>
    </submittedName>
</protein>
<proteinExistence type="predicted"/>
<dbReference type="EMBL" id="PQIB02000009">
    <property type="protein sequence ID" value="RLM98340.1"/>
    <property type="molecule type" value="Genomic_DNA"/>
</dbReference>
<dbReference type="AlphaFoldDB" id="A0A3L6R7S2"/>
<reference evidence="2" key="1">
    <citation type="journal article" date="2019" name="Nat. Commun.">
        <title>The genome of broomcorn millet.</title>
        <authorList>
            <person name="Zou C."/>
            <person name="Miki D."/>
            <person name="Li D."/>
            <person name="Tang Q."/>
            <person name="Xiao L."/>
            <person name="Rajput S."/>
            <person name="Deng P."/>
            <person name="Jia W."/>
            <person name="Huang R."/>
            <person name="Zhang M."/>
            <person name="Sun Y."/>
            <person name="Hu J."/>
            <person name="Fu X."/>
            <person name="Schnable P.S."/>
            <person name="Li F."/>
            <person name="Zhang H."/>
            <person name="Feng B."/>
            <person name="Zhu X."/>
            <person name="Liu R."/>
            <person name="Schnable J.C."/>
            <person name="Zhu J.-K."/>
            <person name="Zhang H."/>
        </authorList>
    </citation>
    <scope>NUCLEOTIDE SEQUENCE [LARGE SCALE GENOMIC DNA]</scope>
</reference>
<evidence type="ECO:0000313" key="2">
    <source>
        <dbReference type="Proteomes" id="UP000275267"/>
    </source>
</evidence>
<name>A0A3L6R7S2_PANMI</name>
<keyword evidence="2" id="KW-1185">Reference proteome</keyword>
<organism evidence="1 2">
    <name type="scientific">Panicum miliaceum</name>
    <name type="common">Proso millet</name>
    <name type="synonym">Broomcorn millet</name>
    <dbReference type="NCBI Taxonomy" id="4540"/>
    <lineage>
        <taxon>Eukaryota</taxon>
        <taxon>Viridiplantae</taxon>
        <taxon>Streptophyta</taxon>
        <taxon>Embryophyta</taxon>
        <taxon>Tracheophyta</taxon>
        <taxon>Spermatophyta</taxon>
        <taxon>Magnoliopsida</taxon>
        <taxon>Liliopsida</taxon>
        <taxon>Poales</taxon>
        <taxon>Poaceae</taxon>
        <taxon>PACMAD clade</taxon>
        <taxon>Panicoideae</taxon>
        <taxon>Panicodae</taxon>
        <taxon>Paniceae</taxon>
        <taxon>Panicinae</taxon>
        <taxon>Panicum</taxon>
        <taxon>Panicum sect. Panicum</taxon>
    </lineage>
</organism>
<comment type="caution">
    <text evidence="1">The sequence shown here is derived from an EMBL/GenBank/DDBJ whole genome shotgun (WGS) entry which is preliminary data.</text>
</comment>
<gene>
    <name evidence="1" type="ORF">C2845_PM06G23870</name>
</gene>
<sequence length="144" mass="16283">MRRRCLALLVSRISAHLHPPSYRVQVRLRRLEVGGAACLPPTWISWCRSDLSQAAAVVDSPLVRSHHTSPSASTTITMRWRDGACRPPAVQRTYGIIHTSILTPQQERHRPLPRIWDHQHDLPFVTSKGACVSRGKSYCCGRDR</sequence>
<evidence type="ECO:0000313" key="1">
    <source>
        <dbReference type="EMBL" id="RLM98340.1"/>
    </source>
</evidence>
<dbReference type="Proteomes" id="UP000275267">
    <property type="component" value="Unassembled WGS sequence"/>
</dbReference>